<protein>
    <submittedName>
        <fullName evidence="7">P-loop containing nucleoside triphosphate hydrolase protein</fullName>
    </submittedName>
</protein>
<dbReference type="FunFam" id="3.40.50.300:FF:000216">
    <property type="entry name" value="Type VII secretion ATPase EccA"/>
    <property type="match status" value="3"/>
</dbReference>
<dbReference type="FunFam" id="3.40.50.300:FF:001660">
    <property type="entry name" value="NF-X1 finger and helicase protein, putative"/>
    <property type="match status" value="1"/>
</dbReference>
<gene>
    <name evidence="7" type="ORF">B0T25DRAFT_625321</name>
</gene>
<dbReference type="Pfam" id="PF13087">
    <property type="entry name" value="AAA_12"/>
    <property type="match status" value="1"/>
</dbReference>
<feature type="region of interest" description="Disordered" evidence="5">
    <location>
        <begin position="1255"/>
        <end position="1300"/>
    </location>
</feature>
<dbReference type="GO" id="GO:0004386">
    <property type="term" value="F:helicase activity"/>
    <property type="evidence" value="ECO:0007669"/>
    <property type="project" value="InterPro"/>
</dbReference>
<dbReference type="InterPro" id="IPR003959">
    <property type="entry name" value="ATPase_AAA_core"/>
</dbReference>
<feature type="domain" description="AAA+ ATPase" evidence="6">
    <location>
        <begin position="1911"/>
        <end position="2048"/>
    </location>
</feature>
<dbReference type="CDD" id="cd06008">
    <property type="entry name" value="NF-X1-zinc-finger"/>
    <property type="match status" value="1"/>
</dbReference>
<dbReference type="EMBL" id="JAUIQD010000007">
    <property type="protein sequence ID" value="KAK3343440.1"/>
    <property type="molecule type" value="Genomic_DNA"/>
</dbReference>
<feature type="compositionally biased region" description="Low complexity" evidence="5">
    <location>
        <begin position="1279"/>
        <end position="1290"/>
    </location>
</feature>
<keyword evidence="8" id="KW-1185">Reference proteome</keyword>
<dbReference type="InterPro" id="IPR000641">
    <property type="entry name" value="CbxX/CfxQ"/>
</dbReference>
<accession>A0AAJ0M935</accession>
<dbReference type="CDD" id="cd18808">
    <property type="entry name" value="SF1_C_Upf1"/>
    <property type="match status" value="1"/>
</dbReference>
<dbReference type="SUPFAM" id="SSF52540">
    <property type="entry name" value="P-loop containing nucleoside triphosphate hydrolases"/>
    <property type="match status" value="4"/>
</dbReference>
<sequence length="2338" mass="262025">MESLSRPHCITSDIPIAPPTGSQIKLPSQRSYAMATDQRASRLHKVFRGVLSGNQQIKSSQTAQLFLEAIRNQQSPTSCIETILSAKLDAGINAVHTSVRLDISPSFLLSHTLPFLRYISDPDLKVLVDGQLLQKLLLAIAQPPTVWNTLLQLFSARQIPDDNVFPFAWLALELVSLPPSLDVDVVHDVQAISEGRSLLMSSNHQVREVGYKIKKVLQLRSSPQQGAKANGPGGRHDNDFPDYRQISIYPTADEFLSTQLPFCQTAVEVLETPLEERARAHLDNQFRLLREDMLAELREDHQVAIGKKKGKRTSTVLGRLKPVGLKLSEEDTSGRQNYKKCTLLLQCYDGLFFLQKLDTEKRKKYLVKDQPNFLRHQAFGVMCNGKDIYGYAFVDRDVDALIKNPPVLSLQFTDSRGFRNSLRALSLPSAMSVQFVLVDTAVFAVEPVLARLQLLTDLPLQDALVNPTATCSDTGVASNASNIQALISQLRSHRVSLDPDSTVTLPSSRTGEKITVDGSQLNALLEALSTRVSLIQGPPGTGKSFIGAQIARFLFEAGMRILVISYTNHALDQFLEDLLKAGISESAIVRIGAKAKCTPATLPLALSEQRGGYKRSRDAWNIINNLRLKAQDSAGELIKAFRAFQRFSISWEDIAEYLEFSDDARDSCFFKAFEVPANDNGWQQAGKHGKEVQPDYLYQQWIGGKGPGVFAKGFSESSKRVWAMPPEERRTHLSRWFSSLQDERLGMVEQGAHQFSKFQEDIDVQFSETDAHTVGLKQIVGCTTTGAAKYSRLIRAAKPDVVLVEEAGEILESHVLTALVPTVKQLILIGDHKQLRPKINNYALSVEMGDGFDLNRSLFERLILQGAPHTTLLKQHRMVPEISMIPRALTYPELVDGPNTHGRPPTRGLRDRVVFLNHSKLEDLDQSVRDRRDPGLKESKKNKFEAEMALRCVRFFGQQGYGSDQMVILTPYLGQLREIRDLLHDEKYNTQVTEMDKADLIKAGLITQAAAKADKKTLRISTIDNYQGEESDIVIASLTRSNESGDIGFMFAPERLNVLVTRARNCLVLIGNMDTFMRSKKGRETWHPFFEFMKTHGHLYDGLPVKCEKHPDRTALLKEPIDFDKSSPDGGCTELCDAPLKCGLHKCKSRCHRVTDHSQAECNERVSRVCDRQHKTKVACSKRSESCKECILEDKQQERRIKRDLQLEVDRQKLQEAYARELQELDDEIDHQRRIAKYKQDEKEQKQTLEQRRVDLANMKDAQNRMEEQQRQREAMGLRAAQAAKTRAAQEPSPDPSELLSFPDNLSAKADWEQLKNFEGARSKPMDDLMGMIGLEDVKQEFLLIKSKVDLTLRQNTSLADERFSCSMLGNPGTGKTTVARLYAQFLTEVGVIPGKRFEETTGAALTNKGVSGCKDLIDNLLNDGGGVLFIDEAYQLTSGNNPGGGGVLDYLLAEVENLKGKVVFVLAGYNKQMESFFAHNPGLPSRFPIHMTFGDYTDDELLRILEIKINKKYNGLMTCEDGLRGLYCRIISRRLGRGRGTDGFGNARAVENTLAVISGRQANRLRRERRTAAKPDDMLLTKEDLIGPEPAAALTNCGAWKKLQELIGLAQVKEAVKALVDSIQQNYQRELAEQPPIQYSLNKVFLGNPGTGKTTVAKLYGEILASLGLLSRGEVVVKNPSDFVGSHLGESEKNTKGILASASGKVLVIDEAYGLYGSTADPYKTGVIDTIVAEVQSVPGDDRCVLLLGYKDQMEDMFQNVNPGLSRRFPIASAFNFDDFSQDELRKILDLKLKQQAYQATDQAIRVVMEMVDRARNRPNFGNAGEIDIILDATKARHQRRLTKGLAKSATILEAQDFDENFDRAEKSETNIKKLFENTVGCDNIVQMLEGYQHTVRTLKSLEMDPKENIPFNFLFRGPPGTGKTTTAKKMGKVFYDMGFLATAEVVECSATDLIGQFVGQTGPKVQQLLDKALGKVLFVDEAYRLAEGHYAKEAMDELVDSVTKEKYFKKLIIILAGYTQDINRLMTVNAGLTSRFPAVVDFRALNSEECIALLLGLLKTQRGILRSKKKELDISCLETPTDPFRSYMNREFDNLTAQDNWASARDVQAIGKGIFRKLLFCKDDLDRGHLTLSEDIIKEELQALLKERASRSEAAAQADPWRGPQLLNQQPEQPEQQQQQPPPMQPQPEISTATRMADPILESATRDPDTVEAQAQEVKVELEPQEYDRSYDWQRDAGVSDEVWGQLQRDRKAEQTREREYQKLREDARKATAGARHAIVKRLLEEERRRKEEEAKKKKLMVMGSCPMGFQWIKQASGYRCGGGSHYLSDGDLEKL</sequence>
<comment type="similarity">
    <text evidence="1">Belongs to the CbxX/CfxQ family.</text>
</comment>
<dbReference type="GO" id="GO:0016887">
    <property type="term" value="F:ATP hydrolysis activity"/>
    <property type="evidence" value="ECO:0007669"/>
    <property type="project" value="InterPro"/>
</dbReference>
<reference evidence="7" key="2">
    <citation type="submission" date="2023-06" db="EMBL/GenBank/DDBJ databases">
        <authorList>
            <consortium name="Lawrence Berkeley National Laboratory"/>
            <person name="Haridas S."/>
            <person name="Hensen N."/>
            <person name="Bonometti L."/>
            <person name="Westerberg I."/>
            <person name="Brannstrom I.O."/>
            <person name="Guillou S."/>
            <person name="Cros-Aarteil S."/>
            <person name="Calhoun S."/>
            <person name="Kuo A."/>
            <person name="Mondo S."/>
            <person name="Pangilinan J."/>
            <person name="Riley R."/>
            <person name="Labutti K."/>
            <person name="Andreopoulos B."/>
            <person name="Lipzen A."/>
            <person name="Chen C."/>
            <person name="Yanf M."/>
            <person name="Daum C."/>
            <person name="Ng V."/>
            <person name="Clum A."/>
            <person name="Steindorff A."/>
            <person name="Ohm R."/>
            <person name="Martin F."/>
            <person name="Silar P."/>
            <person name="Natvig D."/>
            <person name="Lalanne C."/>
            <person name="Gautier V."/>
            <person name="Ament-Velasquez S.L."/>
            <person name="Kruys A."/>
            <person name="Hutchinson M.I."/>
            <person name="Powell A.J."/>
            <person name="Barry K."/>
            <person name="Miller A.N."/>
            <person name="Grigoriev I.V."/>
            <person name="Debuchy R."/>
            <person name="Gladieux P."/>
            <person name="Thoren M.H."/>
            <person name="Johannesson H."/>
        </authorList>
    </citation>
    <scope>NUCLEOTIDE SEQUENCE</scope>
    <source>
        <strain evidence="7">CBS 955.72</strain>
    </source>
</reference>
<dbReference type="FunFam" id="1.10.8.60:FF:000160">
    <property type="entry name" value="WGS project CABT00000000 data, contig 2.55"/>
    <property type="match status" value="1"/>
</dbReference>
<keyword evidence="7" id="KW-0378">Hydrolase</keyword>
<feature type="domain" description="AAA+ ATPase" evidence="6">
    <location>
        <begin position="1640"/>
        <end position="1847"/>
    </location>
</feature>
<dbReference type="InterPro" id="IPR050773">
    <property type="entry name" value="CbxX/CfxQ_RuBisCO_ESX"/>
</dbReference>
<proteinExistence type="inferred from homology"/>
<evidence type="ECO:0000313" key="8">
    <source>
        <dbReference type="Proteomes" id="UP001275084"/>
    </source>
</evidence>
<dbReference type="InterPro" id="IPR047187">
    <property type="entry name" value="SF1_C_Upf1"/>
</dbReference>
<keyword evidence="2" id="KW-0547">Nucleotide-binding</keyword>
<dbReference type="InterPro" id="IPR041679">
    <property type="entry name" value="DNA2/NAM7-like_C"/>
</dbReference>
<keyword evidence="4" id="KW-0067">ATP-binding</keyword>
<dbReference type="Gene3D" id="3.40.50.300">
    <property type="entry name" value="P-loop containing nucleotide triphosphate hydrolases"/>
    <property type="match status" value="5"/>
</dbReference>
<dbReference type="GO" id="GO:0005524">
    <property type="term" value="F:ATP binding"/>
    <property type="evidence" value="ECO:0007669"/>
    <property type="project" value="UniProtKB-KW"/>
</dbReference>
<evidence type="ECO:0000256" key="2">
    <source>
        <dbReference type="ARBA" id="ARBA00022741"/>
    </source>
</evidence>
<evidence type="ECO:0000259" key="6">
    <source>
        <dbReference type="SMART" id="SM00382"/>
    </source>
</evidence>
<dbReference type="Proteomes" id="UP001275084">
    <property type="component" value="Unassembled WGS sequence"/>
</dbReference>
<evidence type="ECO:0000313" key="7">
    <source>
        <dbReference type="EMBL" id="KAK3343440.1"/>
    </source>
</evidence>
<evidence type="ECO:0000256" key="3">
    <source>
        <dbReference type="ARBA" id="ARBA00022806"/>
    </source>
</evidence>
<dbReference type="FunFam" id="1.10.8.60:FF:000159">
    <property type="entry name" value="p-loop containing nucleoside triphosphate hydrolase protein"/>
    <property type="match status" value="1"/>
</dbReference>
<dbReference type="InterPro" id="IPR041677">
    <property type="entry name" value="DNA2/NAM7_AAA_11"/>
</dbReference>
<dbReference type="InterPro" id="IPR041627">
    <property type="entry name" value="AAA_lid_6"/>
</dbReference>
<dbReference type="InterPro" id="IPR003593">
    <property type="entry name" value="AAA+_ATPase"/>
</dbReference>
<dbReference type="Pfam" id="PF17866">
    <property type="entry name" value="AAA_lid_6"/>
    <property type="match status" value="2"/>
</dbReference>
<dbReference type="Pfam" id="PF00004">
    <property type="entry name" value="AAA"/>
    <property type="match status" value="3"/>
</dbReference>
<dbReference type="Gene3D" id="1.10.8.60">
    <property type="match status" value="1"/>
</dbReference>
<dbReference type="PANTHER" id="PTHR43392">
    <property type="entry name" value="AAA-TYPE ATPASE FAMILY PROTEIN / ANKYRIN REPEAT FAMILY PROTEIN"/>
    <property type="match status" value="1"/>
</dbReference>
<evidence type="ECO:0000256" key="1">
    <source>
        <dbReference type="ARBA" id="ARBA00010378"/>
    </source>
</evidence>
<dbReference type="PANTHER" id="PTHR43392:SF2">
    <property type="entry name" value="AAA-TYPE ATPASE FAMILY PROTEIN _ ANKYRIN REPEAT FAMILY PROTEIN"/>
    <property type="match status" value="1"/>
</dbReference>
<dbReference type="CDD" id="cd17936">
    <property type="entry name" value="EEXXEc_NFX1"/>
    <property type="match status" value="1"/>
</dbReference>
<evidence type="ECO:0000256" key="5">
    <source>
        <dbReference type="SAM" id="MobiDB-lite"/>
    </source>
</evidence>
<feature type="compositionally biased region" description="Low complexity" evidence="5">
    <location>
        <begin position="2171"/>
        <end position="2181"/>
    </location>
</feature>
<comment type="caution">
    <text evidence="7">The sequence shown here is derived from an EMBL/GenBank/DDBJ whole genome shotgun (WGS) entry which is preliminary data.</text>
</comment>
<dbReference type="InterPro" id="IPR027417">
    <property type="entry name" value="P-loop_NTPase"/>
</dbReference>
<feature type="domain" description="AAA+ ATPase" evidence="6">
    <location>
        <begin position="529"/>
        <end position="960"/>
    </location>
</feature>
<dbReference type="SMART" id="SM00382">
    <property type="entry name" value="AAA"/>
    <property type="match status" value="4"/>
</dbReference>
<feature type="compositionally biased region" description="Basic and acidic residues" evidence="5">
    <location>
        <begin position="1262"/>
        <end position="1276"/>
    </location>
</feature>
<dbReference type="PRINTS" id="PR00819">
    <property type="entry name" value="CBXCFQXSUPER"/>
</dbReference>
<name>A0AAJ0M935_9PEZI</name>
<organism evidence="7 8">
    <name type="scientific">Lasiosphaeria hispida</name>
    <dbReference type="NCBI Taxonomy" id="260671"/>
    <lineage>
        <taxon>Eukaryota</taxon>
        <taxon>Fungi</taxon>
        <taxon>Dikarya</taxon>
        <taxon>Ascomycota</taxon>
        <taxon>Pezizomycotina</taxon>
        <taxon>Sordariomycetes</taxon>
        <taxon>Sordariomycetidae</taxon>
        <taxon>Sordariales</taxon>
        <taxon>Lasiosphaeriaceae</taxon>
        <taxon>Lasiosphaeria</taxon>
    </lineage>
</organism>
<feature type="region of interest" description="Disordered" evidence="5">
    <location>
        <begin position="2154"/>
        <end position="2192"/>
    </location>
</feature>
<feature type="domain" description="AAA+ ATPase" evidence="6">
    <location>
        <begin position="1362"/>
        <end position="1496"/>
    </location>
</feature>
<keyword evidence="3" id="KW-0347">Helicase</keyword>
<reference evidence="7" key="1">
    <citation type="journal article" date="2023" name="Mol. Phylogenet. Evol.">
        <title>Genome-scale phylogeny and comparative genomics of the fungal order Sordariales.</title>
        <authorList>
            <person name="Hensen N."/>
            <person name="Bonometti L."/>
            <person name="Westerberg I."/>
            <person name="Brannstrom I.O."/>
            <person name="Guillou S."/>
            <person name="Cros-Aarteil S."/>
            <person name="Calhoun S."/>
            <person name="Haridas S."/>
            <person name="Kuo A."/>
            <person name="Mondo S."/>
            <person name="Pangilinan J."/>
            <person name="Riley R."/>
            <person name="LaButti K."/>
            <person name="Andreopoulos B."/>
            <person name="Lipzen A."/>
            <person name="Chen C."/>
            <person name="Yan M."/>
            <person name="Daum C."/>
            <person name="Ng V."/>
            <person name="Clum A."/>
            <person name="Steindorff A."/>
            <person name="Ohm R.A."/>
            <person name="Martin F."/>
            <person name="Silar P."/>
            <person name="Natvig D.O."/>
            <person name="Lalanne C."/>
            <person name="Gautier V."/>
            <person name="Ament-Velasquez S.L."/>
            <person name="Kruys A."/>
            <person name="Hutchinson M.I."/>
            <person name="Powell A.J."/>
            <person name="Barry K."/>
            <person name="Miller A.N."/>
            <person name="Grigoriev I.V."/>
            <person name="Debuchy R."/>
            <person name="Gladieux P."/>
            <person name="Hiltunen Thoren M."/>
            <person name="Johannesson H."/>
        </authorList>
    </citation>
    <scope>NUCLEOTIDE SEQUENCE</scope>
    <source>
        <strain evidence="7">CBS 955.72</strain>
    </source>
</reference>
<evidence type="ECO:0000256" key="4">
    <source>
        <dbReference type="ARBA" id="ARBA00022840"/>
    </source>
</evidence>
<dbReference type="Pfam" id="PF13086">
    <property type="entry name" value="AAA_11"/>
    <property type="match status" value="1"/>
</dbReference>
<dbReference type="CDD" id="cd00009">
    <property type="entry name" value="AAA"/>
    <property type="match status" value="3"/>
</dbReference>